<dbReference type="Proteomes" id="UP000198625">
    <property type="component" value="Unassembled WGS sequence"/>
</dbReference>
<evidence type="ECO:0000313" key="1">
    <source>
        <dbReference type="EMBL" id="SDZ36643.1"/>
    </source>
</evidence>
<name>A0A1H3SEY8_9FIRM</name>
<keyword evidence="2" id="KW-1185">Reference proteome</keyword>
<dbReference type="RefSeq" id="WP_091732781.1">
    <property type="nucleotide sequence ID" value="NZ_FNQE01000043.1"/>
</dbReference>
<dbReference type="OrthoDB" id="2381664at2"/>
<accession>A0A1H3SEY8</accession>
<organism evidence="1 2">
    <name type="scientific">Proteiniborus ethanoligenes</name>
    <dbReference type="NCBI Taxonomy" id="415015"/>
    <lineage>
        <taxon>Bacteria</taxon>
        <taxon>Bacillati</taxon>
        <taxon>Bacillota</taxon>
        <taxon>Clostridia</taxon>
        <taxon>Eubacteriales</taxon>
        <taxon>Proteiniborus</taxon>
    </lineage>
</organism>
<evidence type="ECO:0000313" key="2">
    <source>
        <dbReference type="Proteomes" id="UP000198625"/>
    </source>
</evidence>
<proteinExistence type="predicted"/>
<dbReference type="EMBL" id="FNQE01000043">
    <property type="protein sequence ID" value="SDZ36643.1"/>
    <property type="molecule type" value="Genomic_DNA"/>
</dbReference>
<dbReference type="STRING" id="415015.SAMN05660462_02876"/>
<sequence length="181" mass="19640">MRQKIKKHYIFIILMLLVTVVAVDASNISFGQPGSSDDPLVTISYVEKRIEQLKYYIDEKLGGGGTSNTEIQRLIEENEILKKQVGQLMTTSSGGGLEIVELRNGQKLICGAGTEIILRGGAAKAIVSSLGGLSDLTGGTDLVANQAIPANHLLLVPRDDGRGVYVENYAIFIVRGYYEVR</sequence>
<protein>
    <submittedName>
        <fullName evidence="1">Uncharacterized protein</fullName>
    </submittedName>
</protein>
<dbReference type="AlphaFoldDB" id="A0A1H3SEY8"/>
<gene>
    <name evidence="1" type="ORF">SAMN05660462_02876</name>
</gene>
<reference evidence="1 2" key="1">
    <citation type="submission" date="2016-10" db="EMBL/GenBank/DDBJ databases">
        <authorList>
            <person name="de Groot N.N."/>
        </authorList>
    </citation>
    <scope>NUCLEOTIDE SEQUENCE [LARGE SCALE GENOMIC DNA]</scope>
    <source>
        <strain evidence="1 2">DSM 21650</strain>
    </source>
</reference>